<dbReference type="SUPFAM" id="SSF141255">
    <property type="entry name" value="YccV-like"/>
    <property type="match status" value="1"/>
</dbReference>
<evidence type="ECO:0000313" key="4">
    <source>
        <dbReference type="Proteomes" id="UP000247099"/>
    </source>
</evidence>
<dbReference type="Proteomes" id="UP000247099">
    <property type="component" value="Unassembled WGS sequence"/>
</dbReference>
<dbReference type="EMBL" id="QHJQ01000001">
    <property type="protein sequence ID" value="PXA05765.1"/>
    <property type="molecule type" value="Genomic_DNA"/>
</dbReference>
<dbReference type="SMART" id="SM00992">
    <property type="entry name" value="YccV-like"/>
    <property type="match status" value="1"/>
</dbReference>
<evidence type="ECO:0000259" key="2">
    <source>
        <dbReference type="SMART" id="SM00992"/>
    </source>
</evidence>
<feature type="domain" description="Hemimethylated DNA-binding" evidence="2">
    <location>
        <begin position="2"/>
        <end position="98"/>
    </location>
</feature>
<dbReference type="Pfam" id="PF08755">
    <property type="entry name" value="YccV-like"/>
    <property type="match status" value="1"/>
</dbReference>
<dbReference type="PANTHER" id="PTHR31350">
    <property type="entry name" value="SI:DKEY-261L7.2"/>
    <property type="match status" value="1"/>
</dbReference>
<dbReference type="GO" id="GO:0003677">
    <property type="term" value="F:DNA binding"/>
    <property type="evidence" value="ECO:0007669"/>
    <property type="project" value="UniProtKB-UniRule"/>
</dbReference>
<dbReference type="Gene3D" id="2.30.30.390">
    <property type="entry name" value="Hemimethylated DNA-binding domain"/>
    <property type="match status" value="1"/>
</dbReference>
<dbReference type="FunCoup" id="A0A317ZJG6">
    <property type="interactions" value="1"/>
</dbReference>
<dbReference type="InterPro" id="IPR036623">
    <property type="entry name" value="Hemimethylated_DNA-bd_sf"/>
</dbReference>
<protein>
    <recommendedName>
        <fullName evidence="1">Heat shock protein HspQ</fullName>
    </recommendedName>
</protein>
<dbReference type="OrthoDB" id="9806050at2"/>
<dbReference type="InterPro" id="IPR011722">
    <property type="entry name" value="Hemimethylated_DNA-bd_dom"/>
</dbReference>
<dbReference type="PANTHER" id="PTHR31350:SF21">
    <property type="entry name" value="F-BOX ONLY PROTEIN 21"/>
    <property type="match status" value="1"/>
</dbReference>
<reference evidence="3 4" key="1">
    <citation type="submission" date="2018-05" db="EMBL/GenBank/DDBJ databases">
        <title>Coraliomargarita sinensis sp. nov., isolated from a marine solar saltern.</title>
        <authorList>
            <person name="Zhou L.Y."/>
        </authorList>
    </citation>
    <scope>NUCLEOTIDE SEQUENCE [LARGE SCALE GENOMIC DNA]</scope>
    <source>
        <strain evidence="3 4">WN38</strain>
    </source>
</reference>
<organism evidence="3 4">
    <name type="scientific">Coraliomargarita sinensis</name>
    <dbReference type="NCBI Taxonomy" id="2174842"/>
    <lineage>
        <taxon>Bacteria</taxon>
        <taxon>Pseudomonadati</taxon>
        <taxon>Verrucomicrobiota</taxon>
        <taxon>Opitutia</taxon>
        <taxon>Puniceicoccales</taxon>
        <taxon>Coraliomargaritaceae</taxon>
        <taxon>Coraliomargarita</taxon>
    </lineage>
</organism>
<keyword evidence="3" id="KW-0346">Stress response</keyword>
<accession>A0A317ZJG6</accession>
<sequence length="107" mass="12137">MTLRFEPGDLVHHRLYGYRGVVVSHDPYCMAGETWYQSNKTQPVKEQPWYHVLVHDSGGLSTYVAQSNLEPDESGVPINHPRIGCYFAAFKDGRYILNDHHSGSCSI</sequence>
<name>A0A317ZJG6_9BACT</name>
<dbReference type="NCBIfam" id="TIGR02097">
    <property type="entry name" value="yccV"/>
    <property type="match status" value="1"/>
</dbReference>
<keyword evidence="4" id="KW-1185">Reference proteome</keyword>
<gene>
    <name evidence="3" type="primary">hspQ</name>
    <name evidence="3" type="ORF">DDZ13_00900</name>
</gene>
<evidence type="ECO:0000256" key="1">
    <source>
        <dbReference type="NCBIfam" id="TIGR02097"/>
    </source>
</evidence>
<dbReference type="InParanoid" id="A0A317ZJG6"/>
<evidence type="ECO:0000313" key="3">
    <source>
        <dbReference type="EMBL" id="PXA05765.1"/>
    </source>
</evidence>
<dbReference type="AlphaFoldDB" id="A0A317ZJG6"/>
<proteinExistence type="predicted"/>
<comment type="caution">
    <text evidence="3">The sequence shown here is derived from an EMBL/GenBank/DDBJ whole genome shotgun (WGS) entry which is preliminary data.</text>
</comment>